<dbReference type="Pfam" id="PF07715">
    <property type="entry name" value="Plug"/>
    <property type="match status" value="1"/>
</dbReference>
<comment type="subcellular location">
    <subcellularLocation>
        <location evidence="1 8">Cell outer membrane</location>
        <topology evidence="1 8">Multi-pass membrane protein</topology>
    </subcellularLocation>
</comment>
<evidence type="ECO:0000256" key="7">
    <source>
        <dbReference type="ARBA" id="ARBA00023237"/>
    </source>
</evidence>
<dbReference type="eggNOG" id="COG4771">
    <property type="taxonomic scope" value="Bacteria"/>
</dbReference>
<keyword evidence="14" id="KW-1185">Reference proteome</keyword>
<evidence type="ECO:0000256" key="4">
    <source>
        <dbReference type="ARBA" id="ARBA00022692"/>
    </source>
</evidence>
<keyword evidence="13" id="KW-0675">Receptor</keyword>
<dbReference type="GO" id="GO:0044718">
    <property type="term" value="P:siderophore transmembrane transport"/>
    <property type="evidence" value="ECO:0007669"/>
    <property type="project" value="TreeGrafter"/>
</dbReference>
<keyword evidence="5 9" id="KW-0798">TonB box</keyword>
<protein>
    <submittedName>
        <fullName evidence="13">TonB-dependent receptor</fullName>
    </submittedName>
</protein>
<dbReference type="Proteomes" id="UP000010384">
    <property type="component" value="Chromosome"/>
</dbReference>
<dbReference type="OrthoDB" id="473897at2"/>
<evidence type="ECO:0000259" key="11">
    <source>
        <dbReference type="Pfam" id="PF07715"/>
    </source>
</evidence>
<dbReference type="KEGG" id="cthe:Chro_2561"/>
<evidence type="ECO:0000256" key="8">
    <source>
        <dbReference type="PROSITE-ProRule" id="PRU01360"/>
    </source>
</evidence>
<dbReference type="GO" id="GO:0009279">
    <property type="term" value="C:cell outer membrane"/>
    <property type="evidence" value="ECO:0007669"/>
    <property type="project" value="UniProtKB-SubCell"/>
</dbReference>
<dbReference type="PATRIC" id="fig|251229.3.peg.2999"/>
<accession>K9U1C6</accession>
<comment type="similarity">
    <text evidence="8 9">Belongs to the TonB-dependent receptor family.</text>
</comment>
<evidence type="ECO:0000256" key="1">
    <source>
        <dbReference type="ARBA" id="ARBA00004571"/>
    </source>
</evidence>
<evidence type="ECO:0000259" key="12">
    <source>
        <dbReference type="Pfam" id="PF11741"/>
    </source>
</evidence>
<feature type="domain" description="TonB-dependent receptor plug" evidence="11">
    <location>
        <begin position="192"/>
        <end position="298"/>
    </location>
</feature>
<organism evidence="13 14">
    <name type="scientific">Chroococcidiopsis thermalis (strain PCC 7203)</name>
    <dbReference type="NCBI Taxonomy" id="251229"/>
    <lineage>
        <taxon>Bacteria</taxon>
        <taxon>Bacillati</taxon>
        <taxon>Cyanobacteriota</taxon>
        <taxon>Cyanophyceae</taxon>
        <taxon>Chroococcidiopsidales</taxon>
        <taxon>Chroococcidiopsidaceae</taxon>
        <taxon>Chroococcidiopsis</taxon>
    </lineage>
</organism>
<dbReference type="InterPro" id="IPR039426">
    <property type="entry name" value="TonB-dep_rcpt-like"/>
</dbReference>
<dbReference type="Pfam" id="PF00593">
    <property type="entry name" value="TonB_dep_Rec_b-barrel"/>
    <property type="match status" value="1"/>
</dbReference>
<dbReference type="Gene3D" id="2.40.170.20">
    <property type="entry name" value="TonB-dependent receptor, beta-barrel domain"/>
    <property type="match status" value="1"/>
</dbReference>
<dbReference type="SUPFAM" id="SSF56935">
    <property type="entry name" value="Porins"/>
    <property type="match status" value="1"/>
</dbReference>
<reference evidence="13 14" key="1">
    <citation type="submission" date="2012-06" db="EMBL/GenBank/DDBJ databases">
        <title>Finished chromosome of genome of Chroococcidiopsis thermalis PCC 7203.</title>
        <authorList>
            <consortium name="US DOE Joint Genome Institute"/>
            <person name="Gugger M."/>
            <person name="Coursin T."/>
            <person name="Rippka R."/>
            <person name="Tandeau De Marsac N."/>
            <person name="Huntemann M."/>
            <person name="Wei C.-L."/>
            <person name="Han J."/>
            <person name="Detter J.C."/>
            <person name="Han C."/>
            <person name="Tapia R."/>
            <person name="Davenport K."/>
            <person name="Daligault H."/>
            <person name="Erkkila T."/>
            <person name="Gu W."/>
            <person name="Munk A.C.C."/>
            <person name="Teshima H."/>
            <person name="Xu Y."/>
            <person name="Chain P."/>
            <person name="Chen A."/>
            <person name="Krypides N."/>
            <person name="Mavromatis K."/>
            <person name="Markowitz V."/>
            <person name="Szeto E."/>
            <person name="Ivanova N."/>
            <person name="Mikhailova N."/>
            <person name="Ovchinnikova G."/>
            <person name="Pagani I."/>
            <person name="Pati A."/>
            <person name="Goodwin L."/>
            <person name="Peters L."/>
            <person name="Pitluck S."/>
            <person name="Woyke T."/>
            <person name="Kerfeld C."/>
        </authorList>
    </citation>
    <scope>NUCLEOTIDE SEQUENCE [LARGE SCALE GENOMIC DNA]</scope>
    <source>
        <strain evidence="13 14">PCC 7203</strain>
    </source>
</reference>
<evidence type="ECO:0000256" key="6">
    <source>
        <dbReference type="ARBA" id="ARBA00023136"/>
    </source>
</evidence>
<evidence type="ECO:0000313" key="14">
    <source>
        <dbReference type="Proteomes" id="UP000010384"/>
    </source>
</evidence>
<gene>
    <name evidence="13" type="ORF">Chro_2561</name>
</gene>
<keyword evidence="4 8" id="KW-0812">Transmembrane</keyword>
<feature type="domain" description="AMIN" evidence="12">
    <location>
        <begin position="72"/>
        <end position="167"/>
    </location>
</feature>
<name>K9U1C6_CHRTP</name>
<dbReference type="InParanoid" id="K9U1C6"/>
<dbReference type="HOGENOM" id="CLU_015930_0_0_3"/>
<sequence>MVRQAGAVGTWGDMRKQEQLLSSLCLAAIAIVVAQPVRAEEKTLLQSPISTDLLTQQPLTTEAAEIIKVTGVRLKPTAQGLSIILETPTGRSLPAQTFSKGNALIADIPNTQLALPEESFRAENPTEGITSVTVTQVNANNIRVTVTGETAAPTAQIVQSASGLVLSVTPETPEAAEEVDIVVTASRVAQALEDVPRSVTVIEREQIQQQANVSPSRNLQDILTNLVPGLAPSTQSSINSNQTLRGRTPQVLIDGVPVRSNFIAQPRDLRSIDPASVDRVEVVRGPSAIYGDGGTGGVINIITRRPPDEEGIVSRAEVGVDFSTTNSADSFGNYLEYSLSGRQGNTDFLAVLSRKQTGGFFDAQGDRIPQFAPTADTETLNLLAKVGVDLTDEQRLQLTFEHFDANEDFGFISDPIVADLPGIQKARALQLDNPELIGSKRPGNRNTIVNLNYSHENLFGSRVQAQAYFRNSPIVTTPDDLRPFGFVDPGVYQTNVDKEAFGGRLQAETPLSPALSLLWGADYFDEDISQTIEVFDPEVFDASGRRIFQKTRDVTYTPPYNFNSLGLFAQLQWEVSDRTSVNGGARYERFGLDIDDYTAIGFGQIPDRAIEGGNINFDDVLFNLGAIHNITDEISLFASFAQGFSAPDFGNILRTPPDALTSVENDLEVTSPQKVDSFELGVRGNWSNIQASLAGFYSTSELGIDFVDSPVGFEIVRQPQRFYGLEATLDWQVGGGWGLGGTASLIKGEFEDEDGEYLNASSNVAFPPKLTAYVQYKTDGGWLNRLQLLFVGDRDAGFEDGSDPVPIESYTTLDYISSIPLLGGRLALSVENLLNEQYIPVVNQYFGGFGGIDEISNIAARGRTVRLGYSIEW</sequence>
<dbReference type="Pfam" id="PF11741">
    <property type="entry name" value="AMIN"/>
    <property type="match status" value="1"/>
</dbReference>
<dbReference type="PANTHER" id="PTHR30069:SF42">
    <property type="entry name" value="FERRIC AEROBACTIN RECEPTOR"/>
    <property type="match status" value="1"/>
</dbReference>
<feature type="domain" description="TonB-dependent receptor-like beta-barrel" evidence="10">
    <location>
        <begin position="391"/>
        <end position="833"/>
    </location>
</feature>
<evidence type="ECO:0000256" key="5">
    <source>
        <dbReference type="ARBA" id="ARBA00023077"/>
    </source>
</evidence>
<dbReference type="CDD" id="cd01347">
    <property type="entry name" value="ligand_gated_channel"/>
    <property type="match status" value="1"/>
</dbReference>
<dbReference type="EMBL" id="CP003597">
    <property type="protein sequence ID" value="AFY88039.1"/>
    <property type="molecule type" value="Genomic_DNA"/>
</dbReference>
<keyword evidence="2 8" id="KW-0813">Transport</keyword>
<keyword evidence="7 8" id="KW-0998">Cell outer membrane</keyword>
<dbReference type="GO" id="GO:0015344">
    <property type="term" value="F:siderophore uptake transmembrane transporter activity"/>
    <property type="evidence" value="ECO:0007669"/>
    <property type="project" value="TreeGrafter"/>
</dbReference>
<dbReference type="InterPro" id="IPR037066">
    <property type="entry name" value="Plug_dom_sf"/>
</dbReference>
<evidence type="ECO:0000256" key="9">
    <source>
        <dbReference type="RuleBase" id="RU003357"/>
    </source>
</evidence>
<dbReference type="AlphaFoldDB" id="K9U1C6"/>
<evidence type="ECO:0000259" key="10">
    <source>
        <dbReference type="Pfam" id="PF00593"/>
    </source>
</evidence>
<dbReference type="InterPro" id="IPR000531">
    <property type="entry name" value="Beta-barrel_TonB"/>
</dbReference>
<keyword evidence="3 8" id="KW-1134">Transmembrane beta strand</keyword>
<evidence type="ECO:0000313" key="13">
    <source>
        <dbReference type="EMBL" id="AFY88039.1"/>
    </source>
</evidence>
<dbReference type="InterPro" id="IPR012910">
    <property type="entry name" value="Plug_dom"/>
</dbReference>
<dbReference type="InterPro" id="IPR036942">
    <property type="entry name" value="Beta-barrel_TonB_sf"/>
</dbReference>
<dbReference type="STRING" id="251229.Chro_2561"/>
<dbReference type="InterPro" id="IPR021731">
    <property type="entry name" value="AMIN_dom"/>
</dbReference>
<keyword evidence="6 8" id="KW-0472">Membrane</keyword>
<dbReference type="PANTHER" id="PTHR30069">
    <property type="entry name" value="TONB-DEPENDENT OUTER MEMBRANE RECEPTOR"/>
    <property type="match status" value="1"/>
</dbReference>
<evidence type="ECO:0000256" key="2">
    <source>
        <dbReference type="ARBA" id="ARBA00022448"/>
    </source>
</evidence>
<evidence type="ECO:0000256" key="3">
    <source>
        <dbReference type="ARBA" id="ARBA00022452"/>
    </source>
</evidence>
<dbReference type="Gene3D" id="2.170.130.10">
    <property type="entry name" value="TonB-dependent receptor, plug domain"/>
    <property type="match status" value="1"/>
</dbReference>
<proteinExistence type="inferred from homology"/>
<dbReference type="PROSITE" id="PS52016">
    <property type="entry name" value="TONB_DEPENDENT_REC_3"/>
    <property type="match status" value="1"/>
</dbReference>